<evidence type="ECO:0000313" key="6">
    <source>
        <dbReference type="EMBL" id="OWK32033.1"/>
    </source>
</evidence>
<dbReference type="EMBL" id="NBBJ01000001">
    <property type="protein sequence ID" value="OWK32033.1"/>
    <property type="molecule type" value="Genomic_DNA"/>
</dbReference>
<comment type="similarity">
    <text evidence="2">Belongs to the virb1 family.</text>
</comment>
<dbReference type="SUPFAM" id="SSF48435">
    <property type="entry name" value="Bacterial muramidases"/>
    <property type="match status" value="1"/>
</dbReference>
<keyword evidence="7" id="KW-1185">Reference proteome</keyword>
<proteinExistence type="inferred from homology"/>
<dbReference type="SUPFAM" id="SSF53955">
    <property type="entry name" value="Lysozyme-like"/>
    <property type="match status" value="1"/>
</dbReference>
<dbReference type="PANTHER" id="PTHR37423:SF2">
    <property type="entry name" value="MEMBRANE-BOUND LYTIC MUREIN TRANSGLYCOSYLASE C"/>
    <property type="match status" value="1"/>
</dbReference>
<protein>
    <submittedName>
        <fullName evidence="6">Soluble lytic murein transglycosylase</fullName>
        <ecNumber evidence="6">4.2.2.-</ecNumber>
    </submittedName>
</protein>
<comment type="similarity">
    <text evidence="1">Belongs to the transglycosylase Slt family.</text>
</comment>
<gene>
    <name evidence="6" type="primary">slt_1</name>
    <name evidence="6" type="ORF">SPMU_03540</name>
</gene>
<dbReference type="GO" id="GO:0016829">
    <property type="term" value="F:lyase activity"/>
    <property type="evidence" value="ECO:0007669"/>
    <property type="project" value="UniProtKB-KW"/>
</dbReference>
<name>A0A245ZQL2_9SPHN</name>
<dbReference type="Pfam" id="PF01464">
    <property type="entry name" value="SLT"/>
    <property type="match status" value="1"/>
</dbReference>
<evidence type="ECO:0000256" key="4">
    <source>
        <dbReference type="SAM" id="SignalP"/>
    </source>
</evidence>
<comment type="caution">
    <text evidence="6">The sequence shown here is derived from an EMBL/GenBank/DDBJ whole genome shotgun (WGS) entry which is preliminary data.</text>
</comment>
<evidence type="ECO:0000256" key="2">
    <source>
        <dbReference type="ARBA" id="ARBA00009387"/>
    </source>
</evidence>
<evidence type="ECO:0000256" key="3">
    <source>
        <dbReference type="ARBA" id="ARBA00022729"/>
    </source>
</evidence>
<dbReference type="InterPro" id="IPR008939">
    <property type="entry name" value="Lytic_TGlycosylase_superhlx_U"/>
</dbReference>
<sequence>MSRVLLAAVSFAAMMPAVAAAEPAAPAGAASAATPSLPSQLTAEQRTQYRAVFAAIRESRWQDAQIGLDAMVPGPLHSYARAELYTAKGSPRVELEPLVRLLTDAPELPQAEAIARLAKARGAAELPQLPVPQRLVWQDGAPIRVRAKATRSDAIAADLATRMQPYVKGDMGREAEALLESTSGLSPETATEWQSRVAWIYFLQGLDGDARRLGDKAAQGRGDWATHARWTSALAAWRQNDCAAAGEGFQAVSARAGDTDMRAAGLYWASRADMICGRPDRIEARLRNAAQYGETFYGQLARQSLGMQTAAVKPQKVTSDWASVERRPNVRVAAALAEIGENDAADQVVRQQAKIGPAAEFASLMRVTEQMNLPASVVWLAHNCPQGFVATAETRYPTPNWTPDTGWRVDKALVYAHTLQESGFRNKVVSPAGAYGLMQIMPAAATDYMRERGVSVDKSALTRPSTNIDIGQRHLEKLRDMGLTQGLLPKVIAAYNAGPKPVGEWNSLVRDNGDPLLYIESIPYWETRGYVVTVLRNYWMYEGQTGRKESVSRSALAQGMWPRFPGMKGEPAIRVANRPAFNTVASNAAVSPTSTTTVTSAQ</sequence>
<dbReference type="GO" id="GO:0004553">
    <property type="term" value="F:hydrolase activity, hydrolyzing O-glycosyl compounds"/>
    <property type="evidence" value="ECO:0007669"/>
    <property type="project" value="InterPro"/>
</dbReference>
<evidence type="ECO:0000259" key="5">
    <source>
        <dbReference type="Pfam" id="PF01464"/>
    </source>
</evidence>
<dbReference type="EC" id="4.2.2.-" evidence="6"/>
<dbReference type="CDD" id="cd13401">
    <property type="entry name" value="Slt70-like"/>
    <property type="match status" value="1"/>
</dbReference>
<dbReference type="InterPro" id="IPR023346">
    <property type="entry name" value="Lysozyme-like_dom_sf"/>
</dbReference>
<dbReference type="PANTHER" id="PTHR37423">
    <property type="entry name" value="SOLUBLE LYTIC MUREIN TRANSGLYCOSYLASE-RELATED"/>
    <property type="match status" value="1"/>
</dbReference>
<organism evidence="6 7">
    <name type="scientific">Sphingomonas mucosissima</name>
    <dbReference type="NCBI Taxonomy" id="370959"/>
    <lineage>
        <taxon>Bacteria</taxon>
        <taxon>Pseudomonadati</taxon>
        <taxon>Pseudomonadota</taxon>
        <taxon>Alphaproteobacteria</taxon>
        <taxon>Sphingomonadales</taxon>
        <taxon>Sphingomonadaceae</taxon>
        <taxon>Sphingomonas</taxon>
    </lineage>
</organism>
<accession>A0A245ZQL2</accession>
<evidence type="ECO:0000313" key="7">
    <source>
        <dbReference type="Proteomes" id="UP000197783"/>
    </source>
</evidence>
<feature type="signal peptide" evidence="4">
    <location>
        <begin position="1"/>
        <end position="19"/>
    </location>
</feature>
<feature type="domain" description="Transglycosylase SLT" evidence="5">
    <location>
        <begin position="407"/>
        <end position="512"/>
    </location>
</feature>
<dbReference type="Gene3D" id="1.10.530.10">
    <property type="match status" value="1"/>
</dbReference>
<feature type="chain" id="PRO_5013372119" evidence="4">
    <location>
        <begin position="20"/>
        <end position="602"/>
    </location>
</feature>
<dbReference type="AlphaFoldDB" id="A0A245ZQL2"/>
<dbReference type="Gene3D" id="1.25.20.10">
    <property type="entry name" value="Bacterial muramidases"/>
    <property type="match status" value="1"/>
</dbReference>
<keyword evidence="6" id="KW-0456">Lyase</keyword>
<dbReference type="InterPro" id="IPR008258">
    <property type="entry name" value="Transglycosylase_SLT_dom_1"/>
</dbReference>
<dbReference type="GO" id="GO:0042597">
    <property type="term" value="C:periplasmic space"/>
    <property type="evidence" value="ECO:0007669"/>
    <property type="project" value="InterPro"/>
</dbReference>
<reference evidence="6 7" key="1">
    <citation type="submission" date="2017-03" db="EMBL/GenBank/DDBJ databases">
        <title>Genome sequence of Sphingomonas mucosissima DSM 17494.</title>
        <authorList>
            <person name="Poehlein A."/>
            <person name="Wuebbeler J.H."/>
            <person name="Steinbuechel A."/>
            <person name="Daniel R."/>
        </authorList>
    </citation>
    <scope>NUCLEOTIDE SEQUENCE [LARGE SCALE GENOMIC DNA]</scope>
    <source>
        <strain evidence="6 7">DSM 17494</strain>
    </source>
</reference>
<keyword evidence="3 4" id="KW-0732">Signal</keyword>
<dbReference type="Proteomes" id="UP000197783">
    <property type="component" value="Unassembled WGS sequence"/>
</dbReference>
<evidence type="ECO:0000256" key="1">
    <source>
        <dbReference type="ARBA" id="ARBA00007734"/>
    </source>
</evidence>